<dbReference type="GO" id="GO:0043024">
    <property type="term" value="F:ribosomal small subunit binding"/>
    <property type="evidence" value="ECO:0007669"/>
    <property type="project" value="TreeGrafter"/>
</dbReference>
<dbReference type="InterPro" id="IPR036567">
    <property type="entry name" value="RHF-like"/>
</dbReference>
<dbReference type="InterPro" id="IPR038416">
    <property type="entry name" value="Ribosom_S30AE_C_sf"/>
</dbReference>
<keyword evidence="1 2" id="KW-0810">Translation regulation</keyword>
<dbReference type="PANTHER" id="PTHR33231">
    <property type="entry name" value="30S RIBOSOMAL PROTEIN"/>
    <property type="match status" value="1"/>
</dbReference>
<evidence type="ECO:0000259" key="3">
    <source>
        <dbReference type="Pfam" id="PF16321"/>
    </source>
</evidence>
<dbReference type="InterPro" id="IPR050574">
    <property type="entry name" value="HPF/YfiA_ribosome-assoc"/>
</dbReference>
<keyword evidence="2" id="KW-0963">Cytoplasm</keyword>
<evidence type="ECO:0000313" key="4">
    <source>
        <dbReference type="EMBL" id="GED07072.1"/>
    </source>
</evidence>
<dbReference type="SUPFAM" id="SSF69754">
    <property type="entry name" value="Ribosome binding protein Y (YfiA homologue)"/>
    <property type="match status" value="1"/>
</dbReference>
<comment type="subcellular location">
    <subcellularLocation>
        <location evidence="2">Cytoplasm</location>
    </subcellularLocation>
</comment>
<dbReference type="OrthoDB" id="9794975at2"/>
<evidence type="ECO:0000256" key="2">
    <source>
        <dbReference type="HAMAP-Rule" id="MF_00839"/>
    </source>
</evidence>
<dbReference type="HAMAP" id="MF_00839">
    <property type="entry name" value="HPF"/>
    <property type="match status" value="1"/>
</dbReference>
<dbReference type="Pfam" id="PF16321">
    <property type="entry name" value="Ribosom_S30AE_C"/>
    <property type="match status" value="1"/>
</dbReference>
<dbReference type="Proteomes" id="UP000316612">
    <property type="component" value="Unassembled WGS sequence"/>
</dbReference>
<dbReference type="NCBIfam" id="TIGR00741">
    <property type="entry name" value="yfiA"/>
    <property type="match status" value="1"/>
</dbReference>
<comment type="subunit">
    <text evidence="2">Interacts with 100S ribosomes.</text>
</comment>
<feature type="domain" description="Sigma 54 modulation/S30EA ribosomal protein C-terminal" evidence="3">
    <location>
        <begin position="149"/>
        <end position="203"/>
    </location>
</feature>
<organism evidence="4 5">
    <name type="scientific">Glutamicibacter uratoxydans</name>
    <name type="common">Arthrobacter uratoxydans</name>
    <dbReference type="NCBI Taxonomy" id="43667"/>
    <lineage>
        <taxon>Bacteria</taxon>
        <taxon>Bacillati</taxon>
        <taxon>Actinomycetota</taxon>
        <taxon>Actinomycetes</taxon>
        <taxon>Micrococcales</taxon>
        <taxon>Micrococcaceae</taxon>
        <taxon>Glutamicibacter</taxon>
    </lineage>
</organism>
<comment type="function">
    <text evidence="2">Required for dimerization of active 70S ribosomes into 100S ribosomes in stationary phase; 100S ribosomes are translationally inactive and sometimes present during exponential growth.</text>
</comment>
<keyword evidence="5" id="KW-1185">Reference proteome</keyword>
<proteinExistence type="inferred from homology"/>
<dbReference type="GO" id="GO:0022627">
    <property type="term" value="C:cytosolic small ribosomal subunit"/>
    <property type="evidence" value="ECO:0007669"/>
    <property type="project" value="TreeGrafter"/>
</dbReference>
<dbReference type="Pfam" id="PF02482">
    <property type="entry name" value="Ribosomal_S30AE"/>
    <property type="match status" value="1"/>
</dbReference>
<dbReference type="CDD" id="cd00552">
    <property type="entry name" value="RaiA"/>
    <property type="match status" value="1"/>
</dbReference>
<comment type="caution">
    <text evidence="4">The sequence shown here is derived from an EMBL/GenBank/DDBJ whole genome shotgun (WGS) entry which is preliminary data.</text>
</comment>
<accession>A0A4Y4DP33</accession>
<dbReference type="EMBL" id="BJNY01000015">
    <property type="protein sequence ID" value="GED07072.1"/>
    <property type="molecule type" value="Genomic_DNA"/>
</dbReference>
<dbReference type="Gene3D" id="3.30.505.50">
    <property type="entry name" value="Sigma 54 modulation/S30EA ribosomal protein, C-terminal domain"/>
    <property type="match status" value="1"/>
</dbReference>
<dbReference type="PANTHER" id="PTHR33231:SF1">
    <property type="entry name" value="30S RIBOSOMAL PROTEIN"/>
    <property type="match status" value="1"/>
</dbReference>
<dbReference type="Gene3D" id="3.30.160.100">
    <property type="entry name" value="Ribosome hibernation promotion factor-like"/>
    <property type="match status" value="1"/>
</dbReference>
<dbReference type="RefSeq" id="WP_141365777.1">
    <property type="nucleotide sequence ID" value="NZ_BAAAJL010000010.1"/>
</dbReference>
<dbReference type="GO" id="GO:0045900">
    <property type="term" value="P:negative regulation of translational elongation"/>
    <property type="evidence" value="ECO:0007669"/>
    <property type="project" value="TreeGrafter"/>
</dbReference>
<evidence type="ECO:0000256" key="1">
    <source>
        <dbReference type="ARBA" id="ARBA00022845"/>
    </source>
</evidence>
<gene>
    <name evidence="2" type="primary">hpf</name>
    <name evidence="4" type="ORF">AUR04nite_26040</name>
</gene>
<evidence type="ECO:0000313" key="5">
    <source>
        <dbReference type="Proteomes" id="UP000316612"/>
    </source>
</evidence>
<name>A0A4Y4DP33_GLUUR</name>
<protein>
    <recommendedName>
        <fullName evidence="2">Ribosome hibernation promoting factor</fullName>
        <shortName evidence="2">HPF</shortName>
    </recommendedName>
</protein>
<reference evidence="4 5" key="1">
    <citation type="submission" date="2019-06" db="EMBL/GenBank/DDBJ databases">
        <title>Whole genome shotgun sequence of Glutamicibacter uratoxydans NBRC 15515.</title>
        <authorList>
            <person name="Hosoyama A."/>
            <person name="Uohara A."/>
            <person name="Ohji S."/>
            <person name="Ichikawa N."/>
        </authorList>
    </citation>
    <scope>NUCLEOTIDE SEQUENCE [LARGE SCALE GENOMIC DNA]</scope>
    <source>
        <strain evidence="4 5">NBRC 15515</strain>
    </source>
</reference>
<dbReference type="InterPro" id="IPR034694">
    <property type="entry name" value="HPF_long/plastid"/>
</dbReference>
<dbReference type="InterPro" id="IPR003489">
    <property type="entry name" value="RHF/RaiA"/>
</dbReference>
<sequence length="232" mass="25759">MELNYSGRNITISDRFREYVDEKITKVDQLATKVQRIDVKVVKEAHARDQSTALSVELTVVGRGPAIRAEARGADKFAAFDVAFAKLLERLRKARDKRKVHRGSHTPVAVHQATSSLPVVSTEKSLVEETLAARAASEAEEAEANREYSPVVIRRKSFPAEVMSVDDAVDRMELVGHPFYLFIDEATGEHSVVYGRTQYQYGVITLDASLNADEVSATETRGYRDKAMATEG</sequence>
<comment type="similarity">
    <text evidence="2">Belongs to the HPF/YfiA ribosome-associated protein family. Long HPF subfamily.</text>
</comment>
<dbReference type="AlphaFoldDB" id="A0A4Y4DP33"/>
<dbReference type="InterPro" id="IPR032528">
    <property type="entry name" value="Ribosom_S30AE_C"/>
</dbReference>